<feature type="transmembrane region" description="Helical" evidence="19">
    <location>
        <begin position="76"/>
        <end position="96"/>
    </location>
</feature>
<evidence type="ECO:0000256" key="18">
    <source>
        <dbReference type="RuleBase" id="RU003938"/>
    </source>
</evidence>
<evidence type="ECO:0000256" key="3">
    <source>
        <dbReference type="ARBA" id="ARBA00005119"/>
    </source>
</evidence>
<dbReference type="GO" id="GO:0005886">
    <property type="term" value="C:plasma membrane"/>
    <property type="evidence" value="ECO:0007669"/>
    <property type="project" value="UniProtKB-SubCell"/>
</dbReference>
<keyword evidence="11 18" id="KW-0812">Transmembrane</keyword>
<evidence type="ECO:0000256" key="4">
    <source>
        <dbReference type="ARBA" id="ARBA00005189"/>
    </source>
</evidence>
<dbReference type="EC" id="2.7.7.41" evidence="6 18"/>
<comment type="subcellular location">
    <subcellularLocation>
        <location evidence="2">Cell membrane</location>
        <topology evidence="2">Multi-pass membrane protein</topology>
    </subcellularLocation>
</comment>
<dbReference type="GO" id="GO:0016024">
    <property type="term" value="P:CDP-diacylglycerol biosynthetic process"/>
    <property type="evidence" value="ECO:0007669"/>
    <property type="project" value="UniProtKB-UniPathway"/>
</dbReference>
<reference evidence="20 21" key="1">
    <citation type="submission" date="2017-04" db="EMBL/GenBank/DDBJ databases">
        <authorList>
            <person name="Afonso C.L."/>
            <person name="Miller P.J."/>
            <person name="Scott M.A."/>
            <person name="Spackman E."/>
            <person name="Goraichik I."/>
            <person name="Dimitrov K.M."/>
            <person name="Suarez D.L."/>
            <person name="Swayne D.E."/>
        </authorList>
    </citation>
    <scope>NUCLEOTIDE SEQUENCE [LARGE SCALE GENOMIC DNA]</scope>
    <source>
        <strain evidence="20 21">LMG26642</strain>
    </source>
</reference>
<proteinExistence type="inferred from homology"/>
<evidence type="ECO:0000313" key="21">
    <source>
        <dbReference type="Proteomes" id="UP000193435"/>
    </source>
</evidence>
<dbReference type="Proteomes" id="UP000193435">
    <property type="component" value="Unassembled WGS sequence"/>
</dbReference>
<accession>A0A1X7NH04</accession>
<feature type="transmembrane region" description="Helical" evidence="19">
    <location>
        <begin position="197"/>
        <end position="217"/>
    </location>
</feature>
<keyword evidence="9" id="KW-0444">Lipid biosynthesis</keyword>
<evidence type="ECO:0000256" key="8">
    <source>
        <dbReference type="ARBA" id="ARBA00022475"/>
    </source>
</evidence>
<dbReference type="PANTHER" id="PTHR46382:SF1">
    <property type="entry name" value="PHOSPHATIDATE CYTIDYLYLTRANSFERASE"/>
    <property type="match status" value="1"/>
</dbReference>
<evidence type="ECO:0000256" key="12">
    <source>
        <dbReference type="ARBA" id="ARBA00022695"/>
    </source>
</evidence>
<evidence type="ECO:0000256" key="15">
    <source>
        <dbReference type="ARBA" id="ARBA00023136"/>
    </source>
</evidence>
<keyword evidence="21" id="KW-1185">Reference proteome</keyword>
<evidence type="ECO:0000256" key="5">
    <source>
        <dbReference type="ARBA" id="ARBA00010185"/>
    </source>
</evidence>
<organism evidence="20 21">
    <name type="scientific">Carnobacterium iners</name>
    <dbReference type="NCBI Taxonomy" id="1073423"/>
    <lineage>
        <taxon>Bacteria</taxon>
        <taxon>Bacillati</taxon>
        <taxon>Bacillota</taxon>
        <taxon>Bacilli</taxon>
        <taxon>Lactobacillales</taxon>
        <taxon>Carnobacteriaceae</taxon>
        <taxon>Carnobacterium</taxon>
    </lineage>
</organism>
<comment type="pathway">
    <text evidence="3 18">Phospholipid metabolism; CDP-diacylglycerol biosynthesis; CDP-diacylglycerol from sn-glycerol 3-phosphate: step 3/3.</text>
</comment>
<feature type="transmembrane region" description="Helical" evidence="19">
    <location>
        <begin position="50"/>
        <end position="70"/>
    </location>
</feature>
<evidence type="ECO:0000256" key="16">
    <source>
        <dbReference type="ARBA" id="ARBA00023209"/>
    </source>
</evidence>
<sequence length="260" mass="28429">MKQRLITAILSLIVFVPIVYMGSVILTIAVSLLGLIALFELFRMRKQSLLSIEGLIASVALLLITIPSNQGVLGTAYSPSMLFYVCSLLLLVSTVFSKNTFNFDDAAMSILGSIYIGYGFKYFLLIRFEGLRLLLLALFIVWATDVGAYLVGRKFGKNKLAPHISPNKTIEGSFGGIFCALIISTGYYFIYPADFSFGITVLLAVLISVSGQLGDLVESALKRHYDVKDSGKILPGHGGILDRFDSVLFAMPVLYLLTLV</sequence>
<keyword evidence="8" id="KW-1003">Cell membrane</keyword>
<feature type="transmembrane region" description="Helical" evidence="19">
    <location>
        <begin position="131"/>
        <end position="151"/>
    </location>
</feature>
<evidence type="ECO:0000256" key="13">
    <source>
        <dbReference type="ARBA" id="ARBA00022989"/>
    </source>
</evidence>
<name>A0A1X7NH04_9LACT</name>
<dbReference type="OrthoDB" id="9799199at2"/>
<feature type="transmembrane region" description="Helical" evidence="19">
    <location>
        <begin position="108"/>
        <end position="125"/>
    </location>
</feature>
<comment type="pathway">
    <text evidence="4">Lipid metabolism.</text>
</comment>
<keyword evidence="17" id="KW-1208">Phospholipid metabolism</keyword>
<dbReference type="STRING" id="1073423.SAMN04488700_1949"/>
<dbReference type="UniPathway" id="UPA00557">
    <property type="reaction ID" value="UER00614"/>
</dbReference>
<keyword evidence="16" id="KW-0594">Phospholipid biosynthesis</keyword>
<evidence type="ECO:0000256" key="11">
    <source>
        <dbReference type="ARBA" id="ARBA00022692"/>
    </source>
</evidence>
<evidence type="ECO:0000256" key="10">
    <source>
        <dbReference type="ARBA" id="ARBA00022679"/>
    </source>
</evidence>
<evidence type="ECO:0000256" key="6">
    <source>
        <dbReference type="ARBA" id="ARBA00012487"/>
    </source>
</evidence>
<comment type="similarity">
    <text evidence="5 18">Belongs to the CDS family.</text>
</comment>
<keyword evidence="13 19" id="KW-1133">Transmembrane helix</keyword>
<feature type="transmembrane region" description="Helical" evidence="19">
    <location>
        <begin position="172"/>
        <end position="191"/>
    </location>
</feature>
<dbReference type="EMBL" id="FXBJ01000002">
    <property type="protein sequence ID" value="SMH37008.1"/>
    <property type="molecule type" value="Genomic_DNA"/>
</dbReference>
<dbReference type="PROSITE" id="PS01315">
    <property type="entry name" value="CDS"/>
    <property type="match status" value="1"/>
</dbReference>
<dbReference type="InterPro" id="IPR000374">
    <property type="entry name" value="PC_trans"/>
</dbReference>
<comment type="catalytic activity">
    <reaction evidence="1 18">
        <text>a 1,2-diacyl-sn-glycero-3-phosphate + CTP + H(+) = a CDP-1,2-diacyl-sn-glycerol + diphosphate</text>
        <dbReference type="Rhea" id="RHEA:16229"/>
        <dbReference type="ChEBI" id="CHEBI:15378"/>
        <dbReference type="ChEBI" id="CHEBI:33019"/>
        <dbReference type="ChEBI" id="CHEBI:37563"/>
        <dbReference type="ChEBI" id="CHEBI:58332"/>
        <dbReference type="ChEBI" id="CHEBI:58608"/>
        <dbReference type="EC" id="2.7.7.41"/>
    </reaction>
</comment>
<keyword evidence="14" id="KW-0443">Lipid metabolism</keyword>
<evidence type="ECO:0000256" key="19">
    <source>
        <dbReference type="SAM" id="Phobius"/>
    </source>
</evidence>
<dbReference type="RefSeq" id="WP_085560029.1">
    <property type="nucleotide sequence ID" value="NZ_FOAH01000012.1"/>
</dbReference>
<keyword evidence="15 19" id="KW-0472">Membrane</keyword>
<keyword evidence="10 18" id="KW-0808">Transferase</keyword>
<evidence type="ECO:0000256" key="17">
    <source>
        <dbReference type="ARBA" id="ARBA00023264"/>
    </source>
</evidence>
<protein>
    <recommendedName>
        <fullName evidence="7 18">Phosphatidate cytidylyltransferase</fullName>
        <ecNumber evidence="6 18">2.7.7.41</ecNumber>
    </recommendedName>
</protein>
<dbReference type="PANTHER" id="PTHR46382">
    <property type="entry name" value="PHOSPHATIDATE CYTIDYLYLTRANSFERASE"/>
    <property type="match status" value="1"/>
</dbReference>
<evidence type="ECO:0000256" key="2">
    <source>
        <dbReference type="ARBA" id="ARBA00004651"/>
    </source>
</evidence>
<evidence type="ECO:0000256" key="7">
    <source>
        <dbReference type="ARBA" id="ARBA00019373"/>
    </source>
</evidence>
<evidence type="ECO:0000256" key="9">
    <source>
        <dbReference type="ARBA" id="ARBA00022516"/>
    </source>
</evidence>
<evidence type="ECO:0000256" key="14">
    <source>
        <dbReference type="ARBA" id="ARBA00023098"/>
    </source>
</evidence>
<evidence type="ECO:0000256" key="1">
    <source>
        <dbReference type="ARBA" id="ARBA00001698"/>
    </source>
</evidence>
<evidence type="ECO:0000313" key="20">
    <source>
        <dbReference type="EMBL" id="SMH37008.1"/>
    </source>
</evidence>
<dbReference type="AlphaFoldDB" id="A0A1X7NH04"/>
<dbReference type="Pfam" id="PF01148">
    <property type="entry name" value="CTP_transf_1"/>
    <property type="match status" value="1"/>
</dbReference>
<feature type="transmembrane region" description="Helical" evidence="19">
    <location>
        <begin position="6"/>
        <end position="38"/>
    </location>
</feature>
<keyword evidence="12 18" id="KW-0548">Nucleotidyltransferase</keyword>
<gene>
    <name evidence="20" type="ORF">SAMN04488700_1949</name>
</gene>
<dbReference type="GO" id="GO:0004605">
    <property type="term" value="F:phosphatidate cytidylyltransferase activity"/>
    <property type="evidence" value="ECO:0007669"/>
    <property type="project" value="UniProtKB-EC"/>
</dbReference>